<gene>
    <name evidence="2" type="ORF">CALCODRAFT_479770</name>
</gene>
<dbReference type="InParanoid" id="A0A165JEY2"/>
<dbReference type="AlphaFoldDB" id="A0A165JEY2"/>
<proteinExistence type="predicted"/>
<evidence type="ECO:0000313" key="2">
    <source>
        <dbReference type="EMBL" id="KZT61754.1"/>
    </source>
</evidence>
<feature type="region of interest" description="Disordered" evidence="1">
    <location>
        <begin position="1"/>
        <end position="68"/>
    </location>
</feature>
<organism evidence="2 3">
    <name type="scientific">Calocera cornea HHB12733</name>
    <dbReference type="NCBI Taxonomy" id="1353952"/>
    <lineage>
        <taxon>Eukaryota</taxon>
        <taxon>Fungi</taxon>
        <taxon>Dikarya</taxon>
        <taxon>Basidiomycota</taxon>
        <taxon>Agaricomycotina</taxon>
        <taxon>Dacrymycetes</taxon>
        <taxon>Dacrymycetales</taxon>
        <taxon>Dacrymycetaceae</taxon>
        <taxon>Calocera</taxon>
    </lineage>
</organism>
<sequence length="333" mass="38951">MEEIQEDPRVSTPVTSESNTRSKSEGSQPLFAPEDEDSQTEVSIGNRTDEEEEDESSAETLIDVSDDERRKKEPYKKYYNKKTFKEPAWPKLTEKDENALPVYLDEDGDQGYHHIRPKFYEPKYITAELIRQEGIIRTRWGKERCIIIAHGIYRCMACQHLSKVKTDANHYLEVCVHVVGRKCLECTCFGEKCFWCNMDFQKVPFQIFELPLDDDSDLEAPIPTADEVWERIRDIMRPAVGKPPRTKFQRSRVARDAEEARKRQEGKSANDRKSRSRAKRSAKLEEDSDEESFEGSGRTNQKHHSRGRQHNAKRHAFFHEHDPPKAPLKRRRR</sequence>
<evidence type="ECO:0000313" key="3">
    <source>
        <dbReference type="Proteomes" id="UP000076842"/>
    </source>
</evidence>
<dbReference type="EMBL" id="KV423921">
    <property type="protein sequence ID" value="KZT61754.1"/>
    <property type="molecule type" value="Genomic_DNA"/>
</dbReference>
<accession>A0A165JEY2</accession>
<reference evidence="2 3" key="1">
    <citation type="journal article" date="2016" name="Mol. Biol. Evol.">
        <title>Comparative Genomics of Early-Diverging Mushroom-Forming Fungi Provides Insights into the Origins of Lignocellulose Decay Capabilities.</title>
        <authorList>
            <person name="Nagy L.G."/>
            <person name="Riley R."/>
            <person name="Tritt A."/>
            <person name="Adam C."/>
            <person name="Daum C."/>
            <person name="Floudas D."/>
            <person name="Sun H."/>
            <person name="Yadav J.S."/>
            <person name="Pangilinan J."/>
            <person name="Larsson K.H."/>
            <person name="Matsuura K."/>
            <person name="Barry K."/>
            <person name="Labutti K."/>
            <person name="Kuo R."/>
            <person name="Ohm R.A."/>
            <person name="Bhattacharya S.S."/>
            <person name="Shirouzu T."/>
            <person name="Yoshinaga Y."/>
            <person name="Martin F.M."/>
            <person name="Grigoriev I.V."/>
            <person name="Hibbett D.S."/>
        </authorList>
    </citation>
    <scope>NUCLEOTIDE SEQUENCE [LARGE SCALE GENOMIC DNA]</scope>
    <source>
        <strain evidence="2 3">HHB12733</strain>
    </source>
</reference>
<keyword evidence="3" id="KW-1185">Reference proteome</keyword>
<feature type="compositionally biased region" description="Basic residues" evidence="1">
    <location>
        <begin position="300"/>
        <end position="316"/>
    </location>
</feature>
<evidence type="ECO:0000256" key="1">
    <source>
        <dbReference type="SAM" id="MobiDB-lite"/>
    </source>
</evidence>
<feature type="compositionally biased region" description="Basic and acidic residues" evidence="1">
    <location>
        <begin position="253"/>
        <end position="273"/>
    </location>
</feature>
<dbReference type="Proteomes" id="UP000076842">
    <property type="component" value="Unassembled WGS sequence"/>
</dbReference>
<feature type="region of interest" description="Disordered" evidence="1">
    <location>
        <begin position="240"/>
        <end position="333"/>
    </location>
</feature>
<feature type="compositionally biased region" description="Polar residues" evidence="1">
    <location>
        <begin position="12"/>
        <end position="27"/>
    </location>
</feature>
<name>A0A165JEY2_9BASI</name>
<protein>
    <submittedName>
        <fullName evidence="2">Uncharacterized protein</fullName>
    </submittedName>
</protein>